<dbReference type="InterPro" id="IPR026341">
    <property type="entry name" value="T9SS_type_B"/>
</dbReference>
<dbReference type="SMART" id="SM00089">
    <property type="entry name" value="PKD"/>
    <property type="match status" value="2"/>
</dbReference>
<dbReference type="InterPro" id="IPR013783">
    <property type="entry name" value="Ig-like_fold"/>
</dbReference>
<gene>
    <name evidence="3" type="ORF">BC343_09675</name>
</gene>
<dbReference type="CDD" id="cd00146">
    <property type="entry name" value="PKD"/>
    <property type="match status" value="1"/>
</dbReference>
<dbReference type="Gene3D" id="2.130.10.10">
    <property type="entry name" value="YVTN repeat-like/Quinoprotein amine dehydrogenase"/>
    <property type="match status" value="1"/>
</dbReference>
<dbReference type="Gene3D" id="2.60.40.10">
    <property type="entry name" value="Immunoglobulins"/>
    <property type="match status" value="1"/>
</dbReference>
<feature type="signal peptide" evidence="1">
    <location>
        <begin position="1"/>
        <end position="28"/>
    </location>
</feature>
<sequence>MRYRLPPSYKTLLCITLGLLCFVTNAFAQKQNNIWYFGVNAGLDFNKTPVEALTNGKLSASEGCAAIADETGNLLFYTDGLTVWNRNHNVMANGTGLAGDGGKSSTQILIIPRPESDQYFYVFTMAAFGGELYYSTVDMYGDGGMGSVTDKNIFLLDASTEKITAVRHANGKDIWVIGHQANNNNYTEWLVKANGLAAAPAQTISIGRNHQGSVTSSIGTLKPSPDGKHLVAACNDATGGFVEQFDFDNATGGITNQQTLTNFTANSTPYGVEFSPDGKLLYLSEYIINQPANLYQLQFPFTSGSVGNKAEILTSQRGLGALQIAPNGKIYVSQTDNAALHSINTPDVVGAGSGFQLNALPLAGSRAKLGLPQANLSNFSGLSFNSTGRCSTLPVQFNLISDNTNFENITWDFGDPTSGNNNTSAQSNPSHTFARDGVYTVTVTTVTNGISKSKSKDITILRSPDGVLRNVVAEPAVLCNDDVVTITAAGATGTEVYKWYDNNGQLIEQNSGTFKTPILAANTTYYVAISNGVCEGERQQVDIIRDNAIATISSTKTVINPGETVMLTANDAVKYEWSPATYLDATDKKSVTSTPADNITYKLTTTNANGCIAEVTINIIVNSEITVPNTFTPNADGINDFWVIKNLDLLENQTQVFNNNGNIVFSARNYKNNWNGTHNGKALPAGVYFYVIKLNNNVVKAGSITIIR</sequence>
<dbReference type="Pfam" id="PF18911">
    <property type="entry name" value="PKD_4"/>
    <property type="match status" value="1"/>
</dbReference>
<dbReference type="AlphaFoldDB" id="A0A1S9PAU4"/>
<dbReference type="Proteomes" id="UP000189739">
    <property type="component" value="Unassembled WGS sequence"/>
</dbReference>
<dbReference type="Pfam" id="PF13585">
    <property type="entry name" value="CHU_C"/>
    <property type="match status" value="1"/>
</dbReference>
<dbReference type="InterPro" id="IPR035986">
    <property type="entry name" value="PKD_dom_sf"/>
</dbReference>
<evidence type="ECO:0000313" key="4">
    <source>
        <dbReference type="Proteomes" id="UP000189739"/>
    </source>
</evidence>
<dbReference type="NCBIfam" id="TIGR04131">
    <property type="entry name" value="Bac_Flav_CTERM"/>
    <property type="match status" value="1"/>
</dbReference>
<evidence type="ECO:0000259" key="2">
    <source>
        <dbReference type="PROSITE" id="PS50093"/>
    </source>
</evidence>
<evidence type="ECO:0000256" key="1">
    <source>
        <dbReference type="SAM" id="SignalP"/>
    </source>
</evidence>
<dbReference type="InterPro" id="IPR000601">
    <property type="entry name" value="PKD_dom"/>
</dbReference>
<name>A0A1S9PAU4_9SPHI</name>
<proteinExistence type="predicted"/>
<accession>A0A1S9PAU4</accession>
<feature type="chain" id="PRO_5012549259" description="PKD domain-containing protein" evidence="1">
    <location>
        <begin position="29"/>
        <end position="708"/>
    </location>
</feature>
<dbReference type="OrthoDB" id="9765926at2"/>
<reference evidence="3 4" key="1">
    <citation type="submission" date="2016-07" db="EMBL/GenBank/DDBJ databases">
        <title>Genomic analysis of zinc-resistant bacterium Mucilaginibacter pedocola TBZ30.</title>
        <authorList>
            <person name="Huang J."/>
            <person name="Tang J."/>
        </authorList>
    </citation>
    <scope>NUCLEOTIDE SEQUENCE [LARGE SCALE GENOMIC DNA]</scope>
    <source>
        <strain evidence="3 4">TBZ30</strain>
    </source>
</reference>
<dbReference type="InterPro" id="IPR015943">
    <property type="entry name" value="WD40/YVTN_repeat-like_dom_sf"/>
</dbReference>
<dbReference type="EMBL" id="MBTF01000034">
    <property type="protein sequence ID" value="OOQ57937.1"/>
    <property type="molecule type" value="Genomic_DNA"/>
</dbReference>
<dbReference type="PROSITE" id="PS50093">
    <property type="entry name" value="PKD"/>
    <property type="match status" value="1"/>
</dbReference>
<dbReference type="RefSeq" id="WP_078349661.1">
    <property type="nucleotide sequence ID" value="NZ_MBTF01000034.1"/>
</dbReference>
<comment type="caution">
    <text evidence="3">The sequence shown here is derived from an EMBL/GenBank/DDBJ whole genome shotgun (WGS) entry which is preliminary data.</text>
</comment>
<dbReference type="InterPro" id="IPR022409">
    <property type="entry name" value="PKD/Chitinase_dom"/>
</dbReference>
<dbReference type="InterPro" id="IPR044023">
    <property type="entry name" value="Ig_7"/>
</dbReference>
<protein>
    <recommendedName>
        <fullName evidence="2">PKD domain-containing protein</fullName>
    </recommendedName>
</protein>
<dbReference type="Pfam" id="PF19081">
    <property type="entry name" value="Ig_7"/>
    <property type="match status" value="1"/>
</dbReference>
<keyword evidence="4" id="KW-1185">Reference proteome</keyword>
<dbReference type="STRING" id="1792845.BC343_09675"/>
<feature type="domain" description="PKD" evidence="2">
    <location>
        <begin position="410"/>
        <end position="460"/>
    </location>
</feature>
<keyword evidence="1" id="KW-0732">Signal</keyword>
<evidence type="ECO:0000313" key="3">
    <source>
        <dbReference type="EMBL" id="OOQ57937.1"/>
    </source>
</evidence>
<dbReference type="SUPFAM" id="SSF82171">
    <property type="entry name" value="DPP6 N-terminal domain-like"/>
    <property type="match status" value="1"/>
</dbReference>
<organism evidence="3 4">
    <name type="scientific">Mucilaginibacter pedocola</name>
    <dbReference type="NCBI Taxonomy" id="1792845"/>
    <lineage>
        <taxon>Bacteria</taxon>
        <taxon>Pseudomonadati</taxon>
        <taxon>Bacteroidota</taxon>
        <taxon>Sphingobacteriia</taxon>
        <taxon>Sphingobacteriales</taxon>
        <taxon>Sphingobacteriaceae</taxon>
        <taxon>Mucilaginibacter</taxon>
    </lineage>
</organism>
<dbReference type="SUPFAM" id="SSF49299">
    <property type="entry name" value="PKD domain"/>
    <property type="match status" value="1"/>
</dbReference>